<dbReference type="AlphaFoldDB" id="A0A9D4V6S4"/>
<accession>A0A9D4V6S4</accession>
<organism evidence="1 2">
    <name type="scientific">Adiantum capillus-veneris</name>
    <name type="common">Maidenhair fern</name>
    <dbReference type="NCBI Taxonomy" id="13818"/>
    <lineage>
        <taxon>Eukaryota</taxon>
        <taxon>Viridiplantae</taxon>
        <taxon>Streptophyta</taxon>
        <taxon>Embryophyta</taxon>
        <taxon>Tracheophyta</taxon>
        <taxon>Polypodiopsida</taxon>
        <taxon>Polypodiidae</taxon>
        <taxon>Polypodiales</taxon>
        <taxon>Pteridineae</taxon>
        <taxon>Pteridaceae</taxon>
        <taxon>Vittarioideae</taxon>
        <taxon>Adiantum</taxon>
    </lineage>
</organism>
<protein>
    <submittedName>
        <fullName evidence="1">Uncharacterized protein</fullName>
    </submittedName>
</protein>
<dbReference type="InterPro" id="IPR012340">
    <property type="entry name" value="NA-bd_OB-fold"/>
</dbReference>
<dbReference type="EMBL" id="JABFUD020000004">
    <property type="protein sequence ID" value="KAI5080865.1"/>
    <property type="molecule type" value="Genomic_DNA"/>
</dbReference>
<name>A0A9D4V6S4_ADICA</name>
<proteinExistence type="predicted"/>
<reference evidence="1" key="1">
    <citation type="submission" date="2021-01" db="EMBL/GenBank/DDBJ databases">
        <title>Adiantum capillus-veneris genome.</title>
        <authorList>
            <person name="Fang Y."/>
            <person name="Liao Q."/>
        </authorList>
    </citation>
    <scope>NUCLEOTIDE SEQUENCE</scope>
    <source>
        <strain evidence="1">H3</strain>
        <tissue evidence="1">Leaf</tissue>
    </source>
</reference>
<dbReference type="Proteomes" id="UP000886520">
    <property type="component" value="Chromosome 4"/>
</dbReference>
<gene>
    <name evidence="1" type="ORF">GOP47_0004048</name>
</gene>
<evidence type="ECO:0000313" key="1">
    <source>
        <dbReference type="EMBL" id="KAI5080865.1"/>
    </source>
</evidence>
<keyword evidence="2" id="KW-1185">Reference proteome</keyword>
<dbReference type="OrthoDB" id="2008818at2759"/>
<dbReference type="Gene3D" id="2.40.50.140">
    <property type="entry name" value="Nucleic acid-binding proteins"/>
    <property type="match status" value="1"/>
</dbReference>
<evidence type="ECO:0000313" key="2">
    <source>
        <dbReference type="Proteomes" id="UP000886520"/>
    </source>
</evidence>
<comment type="caution">
    <text evidence="1">The sequence shown here is derived from an EMBL/GenBank/DDBJ whole genome shotgun (WGS) entry which is preliminary data.</text>
</comment>
<sequence length="230" mass="26467">MDLPSPSQPGTESTTMKAMAVADFSEQLKFGVVFEGYILSRYGTYDQSTSAATSVVRADLVDEEGFATITLQVFKDLIPGFEKLIKKRSWVRVENFQIQLKKISYDKGDAPVVIVLNKDSVKEKKWYLRWSSETEEHKSRVNKKTIFHIDFADGVTTDDKETVVFMSGCEDDRNYILSEFRKKRYAMFILKNLFSGVYDNKRSLQFRTSTIIAPVYDEDCVKHLQNVVDF</sequence>